<evidence type="ECO:0008006" key="5">
    <source>
        <dbReference type="Google" id="ProtNLM"/>
    </source>
</evidence>
<dbReference type="OrthoDB" id="3697642at2"/>
<gene>
    <name evidence="3" type="ORF">GOACH_24_00800</name>
</gene>
<evidence type="ECO:0000256" key="2">
    <source>
        <dbReference type="SAM" id="Phobius"/>
    </source>
</evidence>
<keyword evidence="4" id="KW-1185">Reference proteome</keyword>
<dbReference type="EMBL" id="BANR01000024">
    <property type="protein sequence ID" value="GAC50459.1"/>
    <property type="molecule type" value="Genomic_DNA"/>
</dbReference>
<feature type="transmembrane region" description="Helical" evidence="2">
    <location>
        <begin position="81"/>
        <end position="102"/>
    </location>
</feature>
<dbReference type="Pfam" id="PF13630">
    <property type="entry name" value="SdpI"/>
    <property type="match status" value="1"/>
</dbReference>
<keyword evidence="2" id="KW-1133">Transmembrane helix</keyword>
<keyword evidence="2" id="KW-0812">Transmembrane</keyword>
<dbReference type="InterPro" id="IPR025962">
    <property type="entry name" value="SdpI/YhfL"/>
</dbReference>
<protein>
    <recommendedName>
        <fullName evidence="5">SdpI family protein</fullName>
    </recommendedName>
</protein>
<keyword evidence="2" id="KW-0472">Membrane</keyword>
<comment type="caution">
    <text evidence="3">The sequence shown here is derived from an EMBL/GenBank/DDBJ whole genome shotgun (WGS) entry which is preliminary data.</text>
</comment>
<sequence>MHVVSIVVSVCVCALALVWLIVGATGLVGRLPRNRYLGVRTDSTMASQEAFALANRIAAPGTLGAAVILIAGGALTVAVDSAWSVVFGLIALLAGILLVGAVSGYAMRAADAVAPAEDAGCSCCSADHSATGEEHAQTSSAASADPAADCGTDSCASCTLRGMCSTDDAVASSGPAASSPDAGAPTSNAAATPGRPDNHAPTP</sequence>
<accession>L7KPD4</accession>
<reference evidence="3 4" key="1">
    <citation type="submission" date="2012-12" db="EMBL/GenBank/DDBJ databases">
        <title>Whole genome shotgun sequence of Gordonia aichiensis NBRC 108223.</title>
        <authorList>
            <person name="Isaki-Nakamura S."/>
            <person name="Hosoyama A."/>
            <person name="Tsuchikane K."/>
            <person name="Ando Y."/>
            <person name="Baba S."/>
            <person name="Ohji S."/>
            <person name="Hamada M."/>
            <person name="Tamura T."/>
            <person name="Yamazoe A."/>
            <person name="Yamazaki S."/>
            <person name="Fujita N."/>
        </authorList>
    </citation>
    <scope>NUCLEOTIDE SEQUENCE [LARGE SCALE GENOMIC DNA]</scope>
    <source>
        <strain evidence="3 4">NBRC 108223</strain>
    </source>
</reference>
<dbReference type="AlphaFoldDB" id="L7KPD4"/>
<feature type="transmembrane region" description="Helical" evidence="2">
    <location>
        <begin position="50"/>
        <end position="75"/>
    </location>
</feature>
<feature type="compositionally biased region" description="Low complexity" evidence="1">
    <location>
        <begin position="168"/>
        <end position="185"/>
    </location>
</feature>
<dbReference type="eggNOG" id="COG5658">
    <property type="taxonomic scope" value="Bacteria"/>
</dbReference>
<organism evidence="3 4">
    <name type="scientific">Gordonia aichiensis NBRC 108223</name>
    <dbReference type="NCBI Taxonomy" id="1220583"/>
    <lineage>
        <taxon>Bacteria</taxon>
        <taxon>Bacillati</taxon>
        <taxon>Actinomycetota</taxon>
        <taxon>Actinomycetes</taxon>
        <taxon>Mycobacteriales</taxon>
        <taxon>Gordoniaceae</taxon>
        <taxon>Gordonia</taxon>
    </lineage>
</organism>
<evidence type="ECO:0000313" key="4">
    <source>
        <dbReference type="Proteomes" id="UP000010988"/>
    </source>
</evidence>
<feature type="region of interest" description="Disordered" evidence="1">
    <location>
        <begin position="168"/>
        <end position="203"/>
    </location>
</feature>
<feature type="transmembrane region" description="Helical" evidence="2">
    <location>
        <begin position="6"/>
        <end position="29"/>
    </location>
</feature>
<name>L7KPD4_9ACTN</name>
<proteinExistence type="predicted"/>
<evidence type="ECO:0000256" key="1">
    <source>
        <dbReference type="SAM" id="MobiDB-lite"/>
    </source>
</evidence>
<evidence type="ECO:0000313" key="3">
    <source>
        <dbReference type="EMBL" id="GAC50459.1"/>
    </source>
</evidence>
<dbReference type="STRING" id="1220583.GOACH_24_00800"/>
<dbReference type="Proteomes" id="UP000010988">
    <property type="component" value="Unassembled WGS sequence"/>
</dbReference>